<dbReference type="EMBL" id="CAKXYP010000025">
    <property type="protein sequence ID" value="CAH9419456.1"/>
    <property type="molecule type" value="Genomic_DNA"/>
</dbReference>
<sequence length="309" mass="33873">MPPRQATRHATTRTLTHSDHVEYPVRPALAQAVPAIPDGPDWWYEPKFDGHRTILRRTEDTVILYARSGRVVTSHWMDLAVAAMQLPPGTTLDGEAVIWKNGKVDFGAAQSRAASTITRARALAAQHPASYATWDILEHPHHGQTTGLPYTERRAILLDLLHDIPPPIQAVPATDDRDVAVAWYDGLQEQGIEGIVCKKGTASYPAGRRGWTKVRHADTEDALVVGYLGPRRRPHRLALAIGDEGGPIRLSARLDPVLAGRIAEVLTAAEVLGERRADGETYTRVDGYLTVEVLAGSGRHGTLTVTRMR</sequence>
<evidence type="ECO:0000256" key="1">
    <source>
        <dbReference type="ARBA" id="ARBA00007572"/>
    </source>
</evidence>
<proteinExistence type="inferred from homology"/>
<evidence type="ECO:0000313" key="4">
    <source>
        <dbReference type="EMBL" id="CAH9419456.1"/>
    </source>
</evidence>
<comment type="similarity">
    <text evidence="1">Belongs to the ATP-dependent DNA ligase family.</text>
</comment>
<dbReference type="CDD" id="cd07905">
    <property type="entry name" value="Adenylation_DNA_ligase_LigC"/>
    <property type="match status" value="1"/>
</dbReference>
<gene>
    <name evidence="4" type="ORF">SGL43_06511</name>
</gene>
<dbReference type="SUPFAM" id="SSF56091">
    <property type="entry name" value="DNA ligase/mRNA capping enzyme, catalytic domain"/>
    <property type="match status" value="1"/>
</dbReference>
<dbReference type="PANTHER" id="PTHR45674">
    <property type="entry name" value="DNA LIGASE 1/3 FAMILY MEMBER"/>
    <property type="match status" value="1"/>
</dbReference>
<evidence type="ECO:0000256" key="2">
    <source>
        <dbReference type="ARBA" id="ARBA00022598"/>
    </source>
</evidence>
<dbReference type="Proteomes" id="UP001154015">
    <property type="component" value="Unassembled WGS sequence"/>
</dbReference>
<dbReference type="InterPro" id="IPR012310">
    <property type="entry name" value="DNA_ligase_ATP-dep_cent"/>
</dbReference>
<accession>A0ABM9H742</accession>
<dbReference type="InterPro" id="IPR044119">
    <property type="entry name" value="Adenylation_LigC-like"/>
</dbReference>
<reference evidence="4" key="1">
    <citation type="submission" date="2022-03" db="EMBL/GenBank/DDBJ databases">
        <authorList>
            <person name="Leyn A S."/>
        </authorList>
    </citation>
    <scope>NUCLEOTIDE SEQUENCE</scope>
    <source>
        <strain evidence="4">Streptomyces globisporus 4-3</strain>
    </source>
</reference>
<dbReference type="PANTHER" id="PTHR45674:SF4">
    <property type="entry name" value="DNA LIGASE 1"/>
    <property type="match status" value="1"/>
</dbReference>
<evidence type="ECO:0000259" key="3">
    <source>
        <dbReference type="Pfam" id="PF01068"/>
    </source>
</evidence>
<comment type="caution">
    <text evidence="4">The sequence shown here is derived from an EMBL/GenBank/DDBJ whole genome shotgun (WGS) entry which is preliminary data.</text>
</comment>
<dbReference type="Gene3D" id="3.30.470.30">
    <property type="entry name" value="DNA ligase/mRNA capping enzyme"/>
    <property type="match status" value="1"/>
</dbReference>
<evidence type="ECO:0000313" key="5">
    <source>
        <dbReference type="Proteomes" id="UP001154015"/>
    </source>
</evidence>
<protein>
    <recommendedName>
        <fullName evidence="3">ATP-dependent DNA ligase family profile domain-containing protein</fullName>
    </recommendedName>
</protein>
<keyword evidence="2" id="KW-0436">Ligase</keyword>
<organism evidence="4 5">
    <name type="scientific">Streptomyces globisporus</name>
    <dbReference type="NCBI Taxonomy" id="1908"/>
    <lineage>
        <taxon>Bacteria</taxon>
        <taxon>Bacillati</taxon>
        <taxon>Actinomycetota</taxon>
        <taxon>Actinomycetes</taxon>
        <taxon>Kitasatosporales</taxon>
        <taxon>Streptomycetaceae</taxon>
        <taxon>Streptomyces</taxon>
    </lineage>
</organism>
<dbReference type="InterPro" id="IPR050191">
    <property type="entry name" value="ATP-dep_DNA_ligase"/>
</dbReference>
<name>A0ABM9H742_STRGL</name>
<dbReference type="Pfam" id="PF01068">
    <property type="entry name" value="DNA_ligase_A_M"/>
    <property type="match status" value="1"/>
</dbReference>
<keyword evidence="5" id="KW-1185">Reference proteome</keyword>
<feature type="domain" description="ATP-dependent DNA ligase family profile" evidence="3">
    <location>
        <begin position="29"/>
        <end position="214"/>
    </location>
</feature>